<accession>A0A6A1TJ91</accession>
<dbReference type="AlphaFoldDB" id="A0A6A1TJ91"/>
<reference evidence="1 2" key="1">
    <citation type="submission" date="2019-09" db="EMBL/GenBank/DDBJ databases">
        <title>Genome sequencing of Ng87 strain.</title>
        <authorList>
            <person name="Karasev E.S."/>
            <person name="Andronov E."/>
        </authorList>
    </citation>
    <scope>NUCLEOTIDE SEQUENCE [LARGE SCALE GENOMIC DNA]</scope>
    <source>
        <strain evidence="1 2">Ng87</strain>
    </source>
</reference>
<evidence type="ECO:0000313" key="1">
    <source>
        <dbReference type="EMBL" id="KAB1083591.1"/>
    </source>
</evidence>
<comment type="caution">
    <text evidence="1">The sequence shown here is derived from an EMBL/GenBank/DDBJ whole genome shotgun (WGS) entry which is preliminary data.</text>
</comment>
<sequence length="166" mass="18207">MGKPPPFLIMLTTAPRPDVAPIHNRQIVMLRRKAGAMGSFHPNRKELLRPGDDGNPAIKRPVPAAPIPAAAAQAKAARFHLPPRFPNPIFPSIFPRIHQAQVAGGVMFGEVKYRLGGLLVLVVGAAVGWSAVWQPLHQAELGTEYLEQIRWHQGFLFSANHEILLS</sequence>
<dbReference type="EMBL" id="VZUL01000003">
    <property type="protein sequence ID" value="KAB1083591.1"/>
    <property type="molecule type" value="Genomic_DNA"/>
</dbReference>
<evidence type="ECO:0000313" key="2">
    <source>
        <dbReference type="Proteomes" id="UP000386575"/>
    </source>
</evidence>
<organism evidence="1 2">
    <name type="scientific">Neorhizobium galegae</name>
    <name type="common">Rhizobium galegae</name>
    <dbReference type="NCBI Taxonomy" id="399"/>
    <lineage>
        <taxon>Bacteria</taxon>
        <taxon>Pseudomonadati</taxon>
        <taxon>Pseudomonadota</taxon>
        <taxon>Alphaproteobacteria</taxon>
        <taxon>Hyphomicrobiales</taxon>
        <taxon>Rhizobiaceae</taxon>
        <taxon>Rhizobium/Agrobacterium group</taxon>
        <taxon>Neorhizobium</taxon>
    </lineage>
</organism>
<dbReference type="Proteomes" id="UP000386575">
    <property type="component" value="Unassembled WGS sequence"/>
</dbReference>
<dbReference type="RefSeq" id="WP_151046832.1">
    <property type="nucleotide sequence ID" value="NZ_VZUL01000003.1"/>
</dbReference>
<name>A0A6A1TJ91_NEOGA</name>
<gene>
    <name evidence="1" type="ORF">F4V91_29340</name>
</gene>
<protein>
    <submittedName>
        <fullName evidence="1">Uncharacterized protein</fullName>
    </submittedName>
</protein>
<proteinExistence type="predicted"/>